<feature type="signal peptide" evidence="2">
    <location>
        <begin position="1"/>
        <end position="24"/>
    </location>
</feature>
<proteinExistence type="predicted"/>
<dbReference type="AlphaFoldDB" id="A0AAD7TFQ5"/>
<dbReference type="EMBL" id="JAPEVG010000779">
    <property type="protein sequence ID" value="KAJ8455376.1"/>
    <property type="molecule type" value="Genomic_DNA"/>
</dbReference>
<sequence>MKPSTRFGASLLAVTLGITRCALADVTTLYIPGFDPQPITADIEGVDDSGHTTWRVGQGTPSGSYTQDPGILVSATLVEGSTDAHFVEMDTALPFSLSADCGISGGIAVCTVAADIQGEASTDTETETASGFAVQLGSVPAMTTATGSSTTGFPGTTGSTTVTVTISGTSETSTITRTAGSSVGSGAASPTGTGSANGGRRVGLVIELLVSAVMFAALCSTFWF</sequence>
<keyword evidence="4" id="KW-1185">Reference proteome</keyword>
<accession>A0AAD7TFQ5</accession>
<name>A0AAD7TFQ5_9APHY</name>
<keyword evidence="2" id="KW-0732">Signal</keyword>
<reference evidence="3" key="1">
    <citation type="submission" date="2022-11" db="EMBL/GenBank/DDBJ databases">
        <title>Genome Sequence of Cubamyces cubensis.</title>
        <authorList>
            <person name="Buettner E."/>
        </authorList>
    </citation>
    <scope>NUCLEOTIDE SEQUENCE</scope>
    <source>
        <strain evidence="3">MPL-01</strain>
    </source>
</reference>
<evidence type="ECO:0000256" key="1">
    <source>
        <dbReference type="SAM" id="MobiDB-lite"/>
    </source>
</evidence>
<organism evidence="3 4">
    <name type="scientific">Trametes cubensis</name>
    <dbReference type="NCBI Taxonomy" id="1111947"/>
    <lineage>
        <taxon>Eukaryota</taxon>
        <taxon>Fungi</taxon>
        <taxon>Dikarya</taxon>
        <taxon>Basidiomycota</taxon>
        <taxon>Agaricomycotina</taxon>
        <taxon>Agaricomycetes</taxon>
        <taxon>Polyporales</taxon>
        <taxon>Polyporaceae</taxon>
        <taxon>Trametes</taxon>
    </lineage>
</organism>
<protein>
    <submittedName>
        <fullName evidence="3">Uncharacterized protein</fullName>
    </submittedName>
</protein>
<feature type="chain" id="PRO_5042056557" evidence="2">
    <location>
        <begin position="25"/>
        <end position="224"/>
    </location>
</feature>
<evidence type="ECO:0000256" key="2">
    <source>
        <dbReference type="SAM" id="SignalP"/>
    </source>
</evidence>
<dbReference type="Proteomes" id="UP001215151">
    <property type="component" value="Unassembled WGS sequence"/>
</dbReference>
<evidence type="ECO:0000313" key="3">
    <source>
        <dbReference type="EMBL" id="KAJ8455376.1"/>
    </source>
</evidence>
<evidence type="ECO:0000313" key="4">
    <source>
        <dbReference type="Proteomes" id="UP001215151"/>
    </source>
</evidence>
<feature type="region of interest" description="Disordered" evidence="1">
    <location>
        <begin position="170"/>
        <end position="197"/>
    </location>
</feature>
<feature type="compositionally biased region" description="Low complexity" evidence="1">
    <location>
        <begin position="170"/>
        <end position="194"/>
    </location>
</feature>
<gene>
    <name evidence="3" type="ORF">ONZ51_g12487</name>
</gene>
<comment type="caution">
    <text evidence="3">The sequence shown here is derived from an EMBL/GenBank/DDBJ whole genome shotgun (WGS) entry which is preliminary data.</text>
</comment>